<accession>D8PEK9</accession>
<dbReference type="PANTHER" id="PTHR36194:SF1">
    <property type="entry name" value="S-LAYER-LIKE PROTEIN"/>
    <property type="match status" value="1"/>
</dbReference>
<dbReference type="eggNOG" id="COG1470">
    <property type="taxonomic scope" value="Bacteria"/>
</dbReference>
<sequence length="323" mass="34944">MATKRPALPTMTPRWGRILLAVAAVVVSWALPGQSALATPPLETVSGTGCYSYGDNQTPALAKRAALALAQEQAVRTHRVFVQSTSTVKNLRLEDDIITTASSGLLEQIHVDKQEQKGQEICVSITAKISPVKFDEVIQQKATAKQVADAAQIPVLTEGSSFDLQLWTNKPAGEVYTEGEELEISVRSNRDAFLRVDYYQADGTVVHLVPNLFVDDAFVQANKTYTFGGRHARSGFRITGPFGAETIKAVASTRALDALLASEKPVEESQGYLKNFHAQMRGVALVANPDQPAQWAETAFGLTTVSKGALEQSRFLSGIRGNQ</sequence>
<dbReference type="Gene3D" id="3.30.1660.40">
    <property type="entry name" value="FlgT, N-terminal domain"/>
    <property type="match status" value="1"/>
</dbReference>
<dbReference type="EMBL" id="FP929003">
    <property type="protein sequence ID" value="CBK41668.1"/>
    <property type="molecule type" value="Genomic_DNA"/>
</dbReference>
<evidence type="ECO:0000259" key="1">
    <source>
        <dbReference type="Pfam" id="PF14326"/>
    </source>
</evidence>
<evidence type="ECO:0000313" key="3">
    <source>
        <dbReference type="Proteomes" id="UP000001660"/>
    </source>
</evidence>
<dbReference type="STRING" id="330214.NIDE1943"/>
<dbReference type="KEGG" id="nde:NIDE1943"/>
<dbReference type="InterPro" id="IPR025493">
    <property type="entry name" value="DUF4384"/>
</dbReference>
<dbReference type="Proteomes" id="UP000001660">
    <property type="component" value="Chromosome"/>
</dbReference>
<feature type="domain" description="DUF4384" evidence="1">
    <location>
        <begin position="175"/>
        <end position="254"/>
    </location>
</feature>
<dbReference type="AlphaFoldDB" id="D8PEK9"/>
<protein>
    <recommendedName>
        <fullName evidence="1">DUF4384 domain-containing protein</fullName>
    </recommendedName>
</protein>
<dbReference type="Pfam" id="PF14326">
    <property type="entry name" value="DUF4384"/>
    <property type="match status" value="1"/>
</dbReference>
<keyword evidence="3" id="KW-1185">Reference proteome</keyword>
<evidence type="ECO:0000313" key="2">
    <source>
        <dbReference type="EMBL" id="CBK41668.1"/>
    </source>
</evidence>
<dbReference type="OrthoDB" id="9791419at2"/>
<gene>
    <name evidence="2" type="ORF">NIDE1943</name>
</gene>
<dbReference type="HOGENOM" id="CLU_890497_0_0_0"/>
<proteinExistence type="predicted"/>
<reference evidence="2 3" key="1">
    <citation type="journal article" date="2010" name="Proc. Natl. Acad. Sci. U.S.A.">
        <title>A Nitrospira metagenome illuminates the physiology and evolution of globally important nitrite-oxidizing bacteria.</title>
        <authorList>
            <person name="Lucker S."/>
            <person name="Wagner M."/>
            <person name="Maixner F."/>
            <person name="Pelletier E."/>
            <person name="Koch H."/>
            <person name="Vacherie B."/>
            <person name="Rattei T."/>
            <person name="Sinninghe Damste J."/>
            <person name="Spieck E."/>
            <person name="Le Paslier D."/>
            <person name="Daims H."/>
        </authorList>
    </citation>
    <scope>NUCLEOTIDE SEQUENCE [LARGE SCALE GENOMIC DNA]</scope>
</reference>
<name>D8PEK9_9BACT</name>
<organism evidence="2 3">
    <name type="scientific">Nitrospira defluvii</name>
    <dbReference type="NCBI Taxonomy" id="330214"/>
    <lineage>
        <taxon>Bacteria</taxon>
        <taxon>Pseudomonadati</taxon>
        <taxon>Nitrospirota</taxon>
        <taxon>Nitrospiria</taxon>
        <taxon>Nitrospirales</taxon>
        <taxon>Nitrospiraceae</taxon>
        <taxon>Nitrospira</taxon>
    </lineage>
</organism>
<dbReference type="PANTHER" id="PTHR36194">
    <property type="entry name" value="S-LAYER-LIKE PROTEIN"/>
    <property type="match status" value="1"/>
</dbReference>
<dbReference type="InterPro" id="IPR038180">
    <property type="entry name" value="FlgT_N_sf"/>
</dbReference>